<dbReference type="GO" id="GO:0005770">
    <property type="term" value="C:late endosome"/>
    <property type="evidence" value="ECO:0007669"/>
    <property type="project" value="TreeGrafter"/>
</dbReference>
<dbReference type="Pfam" id="PF23412">
    <property type="entry name" value="zf_RING_Vps8"/>
    <property type="match status" value="1"/>
</dbReference>
<dbReference type="InterPro" id="IPR011047">
    <property type="entry name" value="Quinoprotein_ADH-like_sf"/>
</dbReference>
<keyword evidence="5" id="KW-0812">Transmembrane</keyword>
<comment type="similarity">
    <text evidence="1">Belongs to the VPS8 family.</text>
</comment>
<dbReference type="InterPro" id="IPR048365">
    <property type="entry name" value="TNP-like_RNaseH_N"/>
</dbReference>
<evidence type="ECO:0000256" key="1">
    <source>
        <dbReference type="ARBA" id="ARBA00009422"/>
    </source>
</evidence>
<evidence type="ECO:0000256" key="2">
    <source>
        <dbReference type="ARBA" id="ARBA00022771"/>
    </source>
</evidence>
<dbReference type="InterPro" id="IPR056939">
    <property type="entry name" value="Znf_RING_Vps8"/>
</dbReference>
<dbReference type="InterPro" id="IPR015943">
    <property type="entry name" value="WD40/YVTN_repeat-like_dom_sf"/>
</dbReference>
<dbReference type="PANTHER" id="PTHR12616:SF8">
    <property type="entry name" value="VACUOLAR PROTEIN SORTING-ASSOCIATED PROTEIN 8 HOMOLOG"/>
    <property type="match status" value="1"/>
</dbReference>
<dbReference type="Pfam" id="PF21787">
    <property type="entry name" value="TNP-like_RNaseH_N"/>
    <property type="match status" value="1"/>
</dbReference>
<dbReference type="GO" id="GO:0006623">
    <property type="term" value="P:protein targeting to vacuole"/>
    <property type="evidence" value="ECO:0007669"/>
    <property type="project" value="InterPro"/>
</dbReference>
<evidence type="ECO:0000259" key="6">
    <source>
        <dbReference type="PROSITE" id="PS50089"/>
    </source>
</evidence>
<evidence type="ECO:0000256" key="4">
    <source>
        <dbReference type="PROSITE-ProRule" id="PRU00175"/>
    </source>
</evidence>
<dbReference type="Proteomes" id="UP000078541">
    <property type="component" value="Unassembled WGS sequence"/>
</dbReference>
<name>A0A151JT54_9HYME</name>
<dbReference type="InterPro" id="IPR025941">
    <property type="entry name" value="Vps8_central_dom"/>
</dbReference>
<feature type="domain" description="RING-type" evidence="6">
    <location>
        <begin position="1506"/>
        <end position="1543"/>
    </location>
</feature>
<organism evidence="7 8">
    <name type="scientific">Trachymyrmex septentrionalis</name>
    <dbReference type="NCBI Taxonomy" id="34720"/>
    <lineage>
        <taxon>Eukaryota</taxon>
        <taxon>Metazoa</taxon>
        <taxon>Ecdysozoa</taxon>
        <taxon>Arthropoda</taxon>
        <taxon>Hexapoda</taxon>
        <taxon>Insecta</taxon>
        <taxon>Pterygota</taxon>
        <taxon>Neoptera</taxon>
        <taxon>Endopterygota</taxon>
        <taxon>Hymenoptera</taxon>
        <taxon>Apocrita</taxon>
        <taxon>Aculeata</taxon>
        <taxon>Formicoidea</taxon>
        <taxon>Formicidae</taxon>
        <taxon>Myrmicinae</taxon>
        <taxon>Trachymyrmex</taxon>
    </lineage>
</organism>
<keyword evidence="3" id="KW-0862">Zinc</keyword>
<dbReference type="Pfam" id="PF12816">
    <property type="entry name" value="TPR_Vps8"/>
    <property type="match status" value="1"/>
</dbReference>
<proteinExistence type="inferred from homology"/>
<dbReference type="Gene3D" id="2.130.10.10">
    <property type="entry name" value="YVTN repeat-like/Quinoprotein amine dehydrogenase"/>
    <property type="match status" value="1"/>
</dbReference>
<evidence type="ECO:0000256" key="5">
    <source>
        <dbReference type="SAM" id="Phobius"/>
    </source>
</evidence>
<dbReference type="GO" id="GO:0030897">
    <property type="term" value="C:HOPS complex"/>
    <property type="evidence" value="ECO:0007669"/>
    <property type="project" value="TreeGrafter"/>
</dbReference>
<keyword evidence="5" id="KW-1133">Transmembrane helix</keyword>
<accession>A0A151JT54</accession>
<keyword evidence="8" id="KW-1185">Reference proteome</keyword>
<dbReference type="Pfam" id="PF23410">
    <property type="entry name" value="Beta-prop_VPS8"/>
    <property type="match status" value="2"/>
</dbReference>
<reference evidence="7 8" key="1">
    <citation type="submission" date="2016-03" db="EMBL/GenBank/DDBJ databases">
        <title>Trachymyrmex septentrionalis WGS genome.</title>
        <authorList>
            <person name="Nygaard S."/>
            <person name="Hu H."/>
            <person name="Boomsma J."/>
            <person name="Zhang G."/>
        </authorList>
    </citation>
    <scope>NUCLEOTIDE SEQUENCE [LARGE SCALE GENOMIC DNA]</scope>
    <source>
        <strain evidence="7">Tsep2-gDNA-1</strain>
        <tissue evidence="7">Whole body</tissue>
    </source>
</reference>
<feature type="transmembrane region" description="Helical" evidence="5">
    <location>
        <begin position="113"/>
        <end position="135"/>
    </location>
</feature>
<keyword evidence="5" id="KW-0472">Membrane</keyword>
<dbReference type="InterPro" id="IPR001841">
    <property type="entry name" value="Znf_RING"/>
</dbReference>
<evidence type="ECO:0000313" key="8">
    <source>
        <dbReference type="Proteomes" id="UP000078541"/>
    </source>
</evidence>
<keyword evidence="2 4" id="KW-0863">Zinc-finger</keyword>
<dbReference type="InterPro" id="IPR045111">
    <property type="entry name" value="Vps41/Vps8"/>
</dbReference>
<keyword evidence="2 4" id="KW-0479">Metal-binding</keyword>
<dbReference type="EMBL" id="KQ982003">
    <property type="protein sequence ID" value="KYN30700.1"/>
    <property type="molecule type" value="Genomic_DNA"/>
</dbReference>
<sequence>MDRRNIKKAVRLKHACGDNGYNELLKQYIPLPLLRTLCRQLESITFKDRICDDIFELLKEKVLKFPDERNTDCMLCIDKMSLTSGEQIDPSTNRIIGYATIPDKCGKMPYAMYYGLVFMICGTFTQWKIVAYYYIIDIGAVNQHTWKAFEIFVTKYSKIKNLVSHPLDNSRKLFFFADAPHLLKNLCIGLVNNKIVILPQNFVEMYKLSLGVVKCSHFHLRSSFEELVADQENVKFKLVPKLHKNTIIITNFNKMRVNKTISLYNRDVFFFEIVSKWFSLVTSREGKENSQNIFDENIEFLIDLFSNIKIGQEEKFKPVQCGIVITTTSFIELTNYLISERGYLFVLSARFTQDCIENLFSIVLDNTEYAIPIVEELPTLESILMEPDYESLSETEDDIGLSLGEKLGSSETTSIGSHLSLNSLNKSSKTAHKPYSGVILRHVILKGITSQIVSANERVNAGLASAVAAGGNMLVIGTSHGLILGFDSSQTLRWCDQETRHQGSVSALCFNHDGSRVLAGFVRGHILMLDSSNGKVLRILTDVHPLDTAVLHVKVQFQFSYIHVKLIYINVLLYFKPVIVIIVCIRPRMRVVLSHPLTGAAIAPPQLSWQLVVIQTADGSRVIDPVLALARDNVVYTEIGTRVKLSPLRRMTLPYMISNLRWLNPRSLVILDTQEKLHLLDVRAQDNLETLDMSRVGISYASSHFKGLSTGGNVSKMSRTQRSVFNTTFAMALAGERACYNTVIVFGTQLLLLGTKSLHVICMRTWTERLQYLIVQKRFPEALALGLSFYQDKGKAVIGLRGSKQRRKQIARDKVCEVLVQYMDELNQCLIDENTGYDTIVLTCVDYCIQLENLDLLFGNLWDIVFESEGLKTSYLHALEAPLLDGSLQSRLPPLIAQQLVTLYDQEDKVDSLEAIVVLLNVDCLDIHQVTTICRQRGLWEALIYLQTTALGDFTAPIHQLVPALQNLLQDPLAALSRDCIKLGNAILVYTSCCLAGRGFPKDELPEGMPQKAKADILRALLSQHSSLANDMERQYPYLRTLLQFDAKGFLDVIAIAFQEPEFTSEMGLRHRQRLIDILLSIVMSNTPLTPKNIDYITLEQQFMVLIFVANEVCESTITLEYNTLNKMIDILCIDVHMELSKDFRTERENAVLGLLHSKKLCNISDNTLLNLANRASFIRVVELLYSAREDWVAVCECMILEPLRHHDVWPWLEHLPAASLDQVISVHTSTLLTINANQFAMIVATRLQNKIDAILQNLTDNLSLEYKLFGALYQIVQYKEEDVSLELTTEHLERYLALMCELEPARVVAHLHGPHGCRLDEALKIVQKWNCKDAEAVMLEKLGNYQQAFDLLLKEFENCLEMYQQDKASESEMVHTAIQLAGICRRSAGNLDWMPLVEVMFRSHSENNRQKVDILNGKLLRLILESLSGTSILSNILEQILRNPSATSGTMGDIRQLLSGVLTQSRYEQTLVETTARLVSLELHKALEISLRDAGRACGNISITCPLCKQPLSHCPDHVVVFGCGHGYHLTCLGEPKSCYKCLNTKGWAPITTNVAHTRKKQLLPPEFLHHKDLVLRLAPSCSIPDLEGTLSAKTQHGSIGSSSSNSPVRSFATIGKTSSFRHLDLSIGDMSNDNGIPDSVRLPTCILEHFS</sequence>
<evidence type="ECO:0000256" key="3">
    <source>
        <dbReference type="ARBA" id="ARBA00022833"/>
    </source>
</evidence>
<protein>
    <submittedName>
        <fullName evidence="7">Vacuolar protein sorting-associated protein 8 like protein</fullName>
    </submittedName>
</protein>
<dbReference type="STRING" id="34720.A0A151JT54"/>
<dbReference type="GO" id="GO:0034058">
    <property type="term" value="P:endosomal vesicle fusion"/>
    <property type="evidence" value="ECO:0007669"/>
    <property type="project" value="TreeGrafter"/>
</dbReference>
<dbReference type="SUPFAM" id="SSF50998">
    <property type="entry name" value="Quinoprotein alcohol dehydrogenase-like"/>
    <property type="match status" value="1"/>
</dbReference>
<evidence type="ECO:0000313" key="7">
    <source>
        <dbReference type="EMBL" id="KYN30700.1"/>
    </source>
</evidence>
<dbReference type="PROSITE" id="PS50089">
    <property type="entry name" value="ZF_RING_2"/>
    <property type="match status" value="1"/>
</dbReference>
<dbReference type="GO" id="GO:0008270">
    <property type="term" value="F:zinc ion binding"/>
    <property type="evidence" value="ECO:0007669"/>
    <property type="project" value="UniProtKB-KW"/>
</dbReference>
<gene>
    <name evidence="7" type="ORF">ALC56_14998</name>
</gene>
<dbReference type="PANTHER" id="PTHR12616">
    <property type="entry name" value="VACUOLAR PROTEIN SORTING VPS41"/>
    <property type="match status" value="1"/>
</dbReference>